<evidence type="ECO:0000313" key="3">
    <source>
        <dbReference type="Proteomes" id="UP000611640"/>
    </source>
</evidence>
<reference evidence="2 3" key="1">
    <citation type="submission" date="2020-08" db="EMBL/GenBank/DDBJ databases">
        <title>Whole genome shotgun sequence of Actinocatenispora thailandica NBRC 105041.</title>
        <authorList>
            <person name="Komaki H."/>
            <person name="Tamura T."/>
        </authorList>
    </citation>
    <scope>NUCLEOTIDE SEQUENCE [LARGE SCALE GENOMIC DNA]</scope>
    <source>
        <strain evidence="2 3">NBRC 105041</strain>
    </source>
</reference>
<dbReference type="Pfam" id="PF18726">
    <property type="entry name" value="HEPN_SAV_6107"/>
    <property type="match status" value="1"/>
</dbReference>
<gene>
    <name evidence="2" type="ORF">Athai_24320</name>
</gene>
<dbReference type="RefSeq" id="WP_203965562.1">
    <property type="nucleotide sequence ID" value="NZ_BAAAKF010000024.1"/>
</dbReference>
<feature type="domain" description="SAV-6107-like HEPN" evidence="1">
    <location>
        <begin position="46"/>
        <end position="144"/>
    </location>
</feature>
<proteinExistence type="predicted"/>
<organism evidence="2 3">
    <name type="scientific">Actinocatenispora thailandica</name>
    <dbReference type="NCBI Taxonomy" id="227318"/>
    <lineage>
        <taxon>Bacteria</taxon>
        <taxon>Bacillati</taxon>
        <taxon>Actinomycetota</taxon>
        <taxon>Actinomycetes</taxon>
        <taxon>Micromonosporales</taxon>
        <taxon>Micromonosporaceae</taxon>
        <taxon>Actinocatenispora</taxon>
    </lineage>
</organism>
<keyword evidence="3" id="KW-1185">Reference proteome</keyword>
<evidence type="ECO:0000313" key="2">
    <source>
        <dbReference type="EMBL" id="BCJ34929.1"/>
    </source>
</evidence>
<name>A0A7R7DND4_9ACTN</name>
<sequence length="160" mass="16948">MHKPRSAALVGAERAAAELPTIPAHVMPHRSAHELLALARRGLIEAAETRSDGQRYATAHLAALRAAAAVLVSRARPAPARRGRPTNVWALLATVAPELAQWADRFAAGAAKRSAAEAGILRVVSKVEADDLRADAERFVAVVELSLGLPHQPLITTRAS</sequence>
<protein>
    <recommendedName>
        <fullName evidence="1">SAV-6107-like HEPN domain-containing protein</fullName>
    </recommendedName>
</protein>
<accession>A0A7R7DND4</accession>
<dbReference type="Proteomes" id="UP000611640">
    <property type="component" value="Chromosome"/>
</dbReference>
<dbReference type="KEGG" id="atl:Athai_24320"/>
<dbReference type="InterPro" id="IPR040891">
    <property type="entry name" value="HEPN_SAV_6107"/>
</dbReference>
<evidence type="ECO:0000259" key="1">
    <source>
        <dbReference type="Pfam" id="PF18726"/>
    </source>
</evidence>
<dbReference type="AlphaFoldDB" id="A0A7R7DND4"/>
<dbReference type="EMBL" id="AP023355">
    <property type="protein sequence ID" value="BCJ34929.1"/>
    <property type="molecule type" value="Genomic_DNA"/>
</dbReference>